<feature type="region of interest" description="Disordered" evidence="1">
    <location>
        <begin position="30"/>
        <end position="91"/>
    </location>
</feature>
<feature type="compositionally biased region" description="Basic and acidic residues" evidence="1">
    <location>
        <begin position="55"/>
        <end position="66"/>
    </location>
</feature>
<proteinExistence type="predicted"/>
<name>A0A1J5PR50_9ZZZZ</name>
<sequence>MVIQHPAAVEARQARLQCHDVRAVELHRDHPAHADGSGIHRLQRGHRDRPAGQVHDARANDARLGKGGEGGVGFSAGDRRHPARDFAHRGKAGKQVGVVTLMRVRLGDDDAAGAKTAHDTGVIGWAGQALGQRYRAGGGGKAGQIDMCLRVDGALRHGGCRGRAVELAFHHRSFGRNSSSAARSISIPRPGPSGIATMPFTCSIGRVRIA</sequence>
<evidence type="ECO:0000313" key="2">
    <source>
        <dbReference type="EMBL" id="OIQ66061.1"/>
    </source>
</evidence>
<dbReference type="EMBL" id="MLJW01006863">
    <property type="protein sequence ID" value="OIQ66061.1"/>
    <property type="molecule type" value="Genomic_DNA"/>
</dbReference>
<accession>A0A1J5PR50</accession>
<evidence type="ECO:0000256" key="1">
    <source>
        <dbReference type="SAM" id="MobiDB-lite"/>
    </source>
</evidence>
<organism evidence="2">
    <name type="scientific">mine drainage metagenome</name>
    <dbReference type="NCBI Taxonomy" id="410659"/>
    <lineage>
        <taxon>unclassified sequences</taxon>
        <taxon>metagenomes</taxon>
        <taxon>ecological metagenomes</taxon>
    </lineage>
</organism>
<dbReference type="AlphaFoldDB" id="A0A1J5PR50"/>
<comment type="caution">
    <text evidence="2">The sequence shown here is derived from an EMBL/GenBank/DDBJ whole genome shotgun (WGS) entry which is preliminary data.</text>
</comment>
<reference evidence="2" key="1">
    <citation type="submission" date="2016-10" db="EMBL/GenBank/DDBJ databases">
        <title>Sequence of Gallionella enrichment culture.</title>
        <authorList>
            <person name="Poehlein A."/>
            <person name="Muehling M."/>
            <person name="Daniel R."/>
        </authorList>
    </citation>
    <scope>NUCLEOTIDE SEQUENCE</scope>
</reference>
<gene>
    <name evidence="2" type="ORF">GALL_523740</name>
</gene>
<protein>
    <submittedName>
        <fullName evidence="2">Uncharacterized protein</fullName>
    </submittedName>
</protein>
<feature type="compositionally biased region" description="Basic and acidic residues" evidence="1">
    <location>
        <begin position="77"/>
        <end position="88"/>
    </location>
</feature>